<evidence type="ECO:0000313" key="3">
    <source>
        <dbReference type="EMBL" id="GIM82835.1"/>
    </source>
</evidence>
<evidence type="ECO:0000313" key="4">
    <source>
        <dbReference type="Proteomes" id="UP000680865"/>
    </source>
</evidence>
<dbReference type="Proteomes" id="UP000680865">
    <property type="component" value="Unassembled WGS sequence"/>
</dbReference>
<evidence type="ECO:0000256" key="2">
    <source>
        <dbReference type="SAM" id="Phobius"/>
    </source>
</evidence>
<keyword evidence="4" id="KW-1185">Reference proteome</keyword>
<proteinExistence type="predicted"/>
<feature type="region of interest" description="Disordered" evidence="1">
    <location>
        <begin position="1"/>
        <end position="40"/>
    </location>
</feature>
<keyword evidence="2" id="KW-1133">Transmembrane helix</keyword>
<dbReference type="AlphaFoldDB" id="A0A919T053"/>
<keyword evidence="2" id="KW-0472">Membrane</keyword>
<name>A0A919T053_9ACTN</name>
<evidence type="ECO:0000256" key="1">
    <source>
        <dbReference type="SAM" id="MobiDB-lite"/>
    </source>
</evidence>
<keyword evidence="2" id="KW-0812">Transmembrane</keyword>
<comment type="caution">
    <text evidence="3">The sequence shown here is derived from an EMBL/GenBank/DDBJ whole genome shotgun (WGS) entry which is preliminary data.</text>
</comment>
<protein>
    <recommendedName>
        <fullName evidence="5">Type VII secretion protein EccE</fullName>
    </recommendedName>
</protein>
<accession>A0A919T053</accession>
<dbReference type="EMBL" id="BOQP01000052">
    <property type="protein sequence ID" value="GIM82835.1"/>
    <property type="molecule type" value="Genomic_DNA"/>
</dbReference>
<gene>
    <name evidence="3" type="ORF">Aco04nite_83510</name>
</gene>
<organism evidence="3 4">
    <name type="scientific">Winogradskya consettensis</name>
    <dbReference type="NCBI Taxonomy" id="113560"/>
    <lineage>
        <taxon>Bacteria</taxon>
        <taxon>Bacillati</taxon>
        <taxon>Actinomycetota</taxon>
        <taxon>Actinomycetes</taxon>
        <taxon>Micromonosporales</taxon>
        <taxon>Micromonosporaceae</taxon>
        <taxon>Winogradskya</taxon>
    </lineage>
</organism>
<evidence type="ECO:0008006" key="5">
    <source>
        <dbReference type="Google" id="ProtNLM"/>
    </source>
</evidence>
<reference evidence="3" key="1">
    <citation type="submission" date="2021-03" db="EMBL/GenBank/DDBJ databases">
        <title>Whole genome shotgun sequence of Actinoplanes consettensis NBRC 14913.</title>
        <authorList>
            <person name="Komaki H."/>
            <person name="Tamura T."/>
        </authorList>
    </citation>
    <scope>NUCLEOTIDE SEQUENCE</scope>
    <source>
        <strain evidence="3">NBRC 14913</strain>
    </source>
</reference>
<sequence>MSGPGGYPQARPPLDAATSYDERRRKKSRTFEGRRRVTAQMASGRSFPELSGAGRQLPKLRTKRVRHGRIFGIRIGQLVSTQVAAAVLLIGAINGPIALAAASFVAIIMLSVTWLRLRRRWAFEWIGTAMRFSGRRHAAAVNTSPTALLEFVSPGSRIEQTELAGDPAAIIVDALGLTAVLELGDPTGMLAEEVSAVPSPVSLLPPAGTEHPPCRIQLLLTGAPAPSLRAGGGTPANSYRQLTEGRLLGYSRAFLAVRVLQAEGWSEEDLRRALSGLVRKLLRRLSPTPARPLGETAALRVIAELAHDDGVGQAQETWPGLRVGTMTQATFRLSRWPDMRIETSRRLVARMLGLPAAATTVSLGAGPRSFNGADTAIDLTIRLAAPDSASLSVASQALRKLLANERATARRLDGEHLDGLTTTLPLGMPTTAAMPGRAASVTIEESQLEGLDLPVGNAGLMLGQNRHKDPVIARLFRPEQTRALLVGGVRCAQLMALRAMAVGARVVVQTARPQAWEPFVRGAAVPGEAIAVIPPGRALDIPPGSALNPLLVLVDIGPVGADNRPGAGWQATMVIRDDFSPADADVASRADLLLVQPLRPQEAQLVGAALGLGETADWLTKIRPDMLGVINRRAVRWAVLSQTPIESQLIGPPVRG</sequence>
<feature type="transmembrane region" description="Helical" evidence="2">
    <location>
        <begin position="97"/>
        <end position="117"/>
    </location>
</feature>